<evidence type="ECO:0000256" key="7">
    <source>
        <dbReference type="PIRSR" id="PIRSR500134-1"/>
    </source>
</evidence>
<feature type="binding site" evidence="8">
    <location>
        <position position="225"/>
    </location>
    <ligand>
        <name>substrate</name>
    </ligand>
</feature>
<dbReference type="NCBIfam" id="TIGR03026">
    <property type="entry name" value="NDP-sugDHase"/>
    <property type="match status" value="1"/>
</dbReference>
<feature type="domain" description="UDP-glucose/GDP-mannose dehydrogenase C-terminal" evidence="11">
    <location>
        <begin position="337"/>
        <end position="444"/>
    </location>
</feature>
<dbReference type="InterPro" id="IPR001732">
    <property type="entry name" value="UDP-Glc/GDP-Man_DH_N"/>
</dbReference>
<feature type="binding site" evidence="9">
    <location>
        <position position="47"/>
    </location>
    <ligand>
        <name>NAD(+)</name>
        <dbReference type="ChEBI" id="CHEBI:57540"/>
    </ligand>
</feature>
<evidence type="ECO:0000313" key="12">
    <source>
        <dbReference type="EMBL" id="KOO26292.1"/>
    </source>
</evidence>
<dbReference type="FunFam" id="1.20.5.100:FF:000001">
    <property type="entry name" value="UDP-glucose 6-dehydrogenase"/>
    <property type="match status" value="1"/>
</dbReference>
<comment type="similarity">
    <text evidence="2">Belongs to the UDP-glucose/GDP-mannose dehydrogenase family.</text>
</comment>
<dbReference type="InterPro" id="IPR014027">
    <property type="entry name" value="UDP-Glc/GDP-Man_DH_C"/>
</dbReference>
<comment type="catalytic activity">
    <reaction evidence="6">
        <text>UDP-alpha-D-glucose + 2 NAD(+) + H2O = UDP-alpha-D-glucuronate + 2 NADH + 3 H(+)</text>
        <dbReference type="Rhea" id="RHEA:23596"/>
        <dbReference type="ChEBI" id="CHEBI:15377"/>
        <dbReference type="ChEBI" id="CHEBI:15378"/>
        <dbReference type="ChEBI" id="CHEBI:57540"/>
        <dbReference type="ChEBI" id="CHEBI:57945"/>
        <dbReference type="ChEBI" id="CHEBI:58052"/>
        <dbReference type="ChEBI" id="CHEBI:58885"/>
        <dbReference type="EC" id="1.1.1.22"/>
    </reaction>
</comment>
<dbReference type="InterPro" id="IPR036291">
    <property type="entry name" value="NAD(P)-bd_dom_sf"/>
</dbReference>
<feature type="binding site" evidence="8">
    <location>
        <position position="278"/>
    </location>
    <ligand>
        <name>substrate</name>
    </ligand>
</feature>
<dbReference type="Pfam" id="PF03720">
    <property type="entry name" value="UDPG_MGDP_dh_C"/>
    <property type="match status" value="1"/>
</dbReference>
<dbReference type="Gene3D" id="3.40.50.720">
    <property type="entry name" value="NAD(P)-binding Rossmann-like Domain"/>
    <property type="match status" value="2"/>
</dbReference>
<accession>A0A0M0JIX8</accession>
<dbReference type="SUPFAM" id="SSF52413">
    <property type="entry name" value="UDP-glucose/GDP-mannose dehydrogenase C-terminal domain"/>
    <property type="match status" value="1"/>
</dbReference>
<feature type="binding site" evidence="9">
    <location>
        <position position="170"/>
    </location>
    <ligand>
        <name>NAD(+)</name>
        <dbReference type="ChEBI" id="CHEBI:57540"/>
    </ligand>
</feature>
<dbReference type="PIRSF" id="PIRSF000124">
    <property type="entry name" value="UDPglc_GDPman_dh"/>
    <property type="match status" value="1"/>
</dbReference>
<sequence>MATSASASLPKSIAVLGAGHVGAPHAIMLAKKCPDIRVTILDNDVRKIAAWNSSTLPFFEPSMIEAVEEVRGVNLFFSSNMTQAIIEADLILVSVSTPIKSDGIGANFAPDMQHWERMARLIAASTSKPKTIVERSTVPVKTADLMAAVLFANSGGQQWTVLSNPEFAREGTAMMDHAAPERVLIGAPPTEAGDAAAAMLSALYAKWVPRDKIIVAGLWSAELSKMTANAFLAQRISSINAISALCEKTGADIGEVAHAVGIDSRIGRKHLVASVGFGGACYDTHLRNLVYLCNHYRLKEVANYWHQVLKMNEWQKKRFAMQIVSAMFNTVSGKKLAMLGFAYKKNTSDVRNTPARDVCLTLLAERAQITISDPRVAKEAMMVALTGADGAEEHIHVNADPYLACEGAHAIVVMTEWDQFTTLDYGRIFESMEKPAFIFDALQAMMGDVELTDESVRQAIAKMTPEQKQQLMQDAGGQQLKRELLTNEETKQDRSLYFKEVNRSAEAAGLPVDKDNSHLTKKISSFMLGSSDDLPLLLLEEGIASTPYMVKAALSEARSETAATVAADLAEIETALALLKVHGWAAAETAGRPPIVRRNLLLLHSHLHRERLKALVLSEATKMATAEVVEKGGRLLDGLLSYSIQLQWVKATLAITALQALLTNGLWDHADDECRAIMRTRLSAVGLKLPKLSLRCTAADVFAGETVTVKVSAQRLHVFTAAELERYNATASGVPADEGAPPQSNSAQSDSAQGDAVVRVADAHEGWWLLVESVRSALIKDAQLIDREVHHNVLVGRQTLVPSLDDATMESSIEFTAPSAPGEYRVLVHLRSSSMVGVDVKRKVSFTVKSGKRSQPSTSSGTSTDDTKSMEEIDGTIADIIQEEEASTAPSTAPNTAPNTAPSTAPSTASLPTATPSPAALAVPVS</sequence>
<dbReference type="GO" id="GO:0000271">
    <property type="term" value="P:polysaccharide biosynthetic process"/>
    <property type="evidence" value="ECO:0007669"/>
    <property type="project" value="InterPro"/>
</dbReference>
<dbReference type="PIRSF" id="PIRSF500134">
    <property type="entry name" value="UDPglc_DH_bac"/>
    <property type="match status" value="1"/>
</dbReference>
<dbReference type="EC" id="1.1.1.22" evidence="3"/>
<comment type="pathway">
    <text evidence="1">Nucleotide-sugar biosynthesis; UDP-alpha-D-glucuronate biosynthesis; UDP-alpha-D-glucuronate from UDP-alpha-D-glucose: step 1/1.</text>
</comment>
<feature type="active site" description="Nucleophile" evidence="7">
    <location>
        <position position="281"/>
    </location>
</feature>
<organism evidence="12 13">
    <name type="scientific">Chrysochromulina tobinii</name>
    <dbReference type="NCBI Taxonomy" id="1460289"/>
    <lineage>
        <taxon>Eukaryota</taxon>
        <taxon>Haptista</taxon>
        <taxon>Haptophyta</taxon>
        <taxon>Prymnesiophyceae</taxon>
        <taxon>Prymnesiales</taxon>
        <taxon>Chrysochromulinaceae</taxon>
        <taxon>Chrysochromulina</taxon>
    </lineage>
</organism>
<feature type="region of interest" description="Disordered" evidence="10">
    <location>
        <begin position="847"/>
        <end position="926"/>
    </location>
</feature>
<keyword evidence="5 9" id="KW-0520">NAD</keyword>
<evidence type="ECO:0000259" key="11">
    <source>
        <dbReference type="SMART" id="SM00984"/>
    </source>
</evidence>
<evidence type="ECO:0000256" key="10">
    <source>
        <dbReference type="SAM" id="MobiDB-lite"/>
    </source>
</evidence>
<dbReference type="Gene3D" id="1.20.5.100">
    <property type="entry name" value="Cytochrome c1, transmembrane anchor, C-terminal"/>
    <property type="match status" value="1"/>
</dbReference>
<dbReference type="InterPro" id="IPR035892">
    <property type="entry name" value="C2_domain_sf"/>
</dbReference>
<dbReference type="EMBL" id="JWZX01002871">
    <property type="protein sequence ID" value="KOO26292.1"/>
    <property type="molecule type" value="Genomic_DNA"/>
</dbReference>
<feature type="binding site" evidence="9">
    <location>
        <position position="351"/>
    </location>
    <ligand>
        <name>NAD(+)</name>
        <dbReference type="ChEBI" id="CHEBI:57540"/>
    </ligand>
</feature>
<dbReference type="Proteomes" id="UP000037460">
    <property type="component" value="Unassembled WGS sequence"/>
</dbReference>
<keyword evidence="4" id="KW-0560">Oxidoreductase</keyword>
<dbReference type="GO" id="GO:0005634">
    <property type="term" value="C:nucleus"/>
    <property type="evidence" value="ECO:0007669"/>
    <property type="project" value="TreeGrafter"/>
</dbReference>
<evidence type="ECO:0000256" key="9">
    <source>
        <dbReference type="PIRSR" id="PIRSR500134-3"/>
    </source>
</evidence>
<dbReference type="GO" id="GO:0051287">
    <property type="term" value="F:NAD binding"/>
    <property type="evidence" value="ECO:0007669"/>
    <property type="project" value="InterPro"/>
</dbReference>
<feature type="binding site" evidence="9">
    <location>
        <position position="137"/>
    </location>
    <ligand>
        <name>NAD(+)</name>
        <dbReference type="ChEBI" id="CHEBI:57540"/>
    </ligand>
</feature>
<evidence type="ECO:0000256" key="5">
    <source>
        <dbReference type="ARBA" id="ARBA00023027"/>
    </source>
</evidence>
<dbReference type="Pfam" id="PF03721">
    <property type="entry name" value="UDPG_MGDP_dh_N"/>
    <property type="match status" value="1"/>
</dbReference>
<dbReference type="SUPFAM" id="SSF51735">
    <property type="entry name" value="NAD(P)-binding Rossmann-fold domains"/>
    <property type="match status" value="1"/>
</dbReference>
<feature type="binding site" evidence="9">
    <location>
        <position position="97"/>
    </location>
    <ligand>
        <name>NAD(+)</name>
        <dbReference type="ChEBI" id="CHEBI:57540"/>
    </ligand>
</feature>
<dbReference type="PANTHER" id="PTHR11374:SF3">
    <property type="entry name" value="UDP-GLUCOSE 6-DEHYDROGENASE"/>
    <property type="match status" value="1"/>
</dbReference>
<feature type="binding site" evidence="8">
    <location>
        <position position="344"/>
    </location>
    <ligand>
        <name>substrate</name>
    </ligand>
</feature>
<dbReference type="GO" id="GO:0006065">
    <property type="term" value="P:UDP-glucuronate biosynthetic process"/>
    <property type="evidence" value="ECO:0007669"/>
    <property type="project" value="UniProtKB-UniPathway"/>
</dbReference>
<dbReference type="UniPathway" id="UPA00038">
    <property type="reaction ID" value="UER00491"/>
</dbReference>
<dbReference type="AlphaFoldDB" id="A0A0M0JIX8"/>
<proteinExistence type="inferred from homology"/>
<evidence type="ECO:0000256" key="4">
    <source>
        <dbReference type="ARBA" id="ARBA00023002"/>
    </source>
</evidence>
<dbReference type="SMART" id="SM00984">
    <property type="entry name" value="UDPG_MGDP_dh_C"/>
    <property type="match status" value="1"/>
</dbReference>
<feature type="region of interest" description="Disordered" evidence="10">
    <location>
        <begin position="732"/>
        <end position="755"/>
    </location>
</feature>
<dbReference type="PANTHER" id="PTHR11374">
    <property type="entry name" value="UDP-GLUCOSE DEHYDROGENASE/UDP-MANNAC DEHYDROGENASE"/>
    <property type="match status" value="1"/>
</dbReference>
<dbReference type="Gene3D" id="2.60.40.150">
    <property type="entry name" value="C2 domain"/>
    <property type="match status" value="1"/>
</dbReference>
<evidence type="ECO:0000256" key="1">
    <source>
        <dbReference type="ARBA" id="ARBA00004701"/>
    </source>
</evidence>
<keyword evidence="13" id="KW-1185">Reference proteome</keyword>
<gene>
    <name evidence="12" type="ORF">Ctob_001385</name>
</gene>
<dbReference type="InterPro" id="IPR008927">
    <property type="entry name" value="6-PGluconate_DH-like_C_sf"/>
</dbReference>
<evidence type="ECO:0000256" key="6">
    <source>
        <dbReference type="ARBA" id="ARBA00047473"/>
    </source>
</evidence>
<feature type="binding site" evidence="8">
    <location>
        <begin position="167"/>
        <end position="170"/>
    </location>
    <ligand>
        <name>substrate</name>
    </ligand>
</feature>
<name>A0A0M0JIX8_9EUKA</name>
<feature type="compositionally biased region" description="Low complexity" evidence="10">
    <location>
        <begin position="887"/>
        <end position="926"/>
    </location>
</feature>
<dbReference type="InterPro" id="IPR028357">
    <property type="entry name" value="UDPglc_DH_bac"/>
</dbReference>
<reference evidence="13" key="1">
    <citation type="journal article" date="2015" name="PLoS Genet.">
        <title>Genome Sequence and Transcriptome Analyses of Chrysochromulina tobin: Metabolic Tools for Enhanced Algal Fitness in the Prominent Order Prymnesiales (Haptophyceae).</title>
        <authorList>
            <person name="Hovde B.T."/>
            <person name="Deodato C.R."/>
            <person name="Hunsperger H.M."/>
            <person name="Ryken S.A."/>
            <person name="Yost W."/>
            <person name="Jha R.K."/>
            <person name="Patterson J."/>
            <person name="Monnat R.J. Jr."/>
            <person name="Barlow S.B."/>
            <person name="Starkenburg S.R."/>
            <person name="Cattolico R.A."/>
        </authorList>
    </citation>
    <scope>NUCLEOTIDE SEQUENCE</scope>
    <source>
        <strain evidence="13">CCMP291</strain>
    </source>
</reference>
<protein>
    <recommendedName>
        <fullName evidence="3">UDP-glucose 6-dehydrogenase</fullName>
        <ecNumber evidence="3">1.1.1.22</ecNumber>
    </recommendedName>
</protein>
<dbReference type="FunFam" id="3.40.50.720:FF:000193">
    <property type="entry name" value="UDP-glucose 6-dehydrogenase"/>
    <property type="match status" value="1"/>
</dbReference>
<evidence type="ECO:0000313" key="13">
    <source>
        <dbReference type="Proteomes" id="UP000037460"/>
    </source>
</evidence>
<dbReference type="InterPro" id="IPR028356">
    <property type="entry name" value="UDPglc_DH_euk"/>
</dbReference>
<dbReference type="InterPro" id="IPR017476">
    <property type="entry name" value="UDP-Glc/GDP-Man"/>
</dbReference>
<dbReference type="GO" id="GO:0006024">
    <property type="term" value="P:glycosaminoglycan biosynthetic process"/>
    <property type="evidence" value="ECO:0007669"/>
    <property type="project" value="TreeGrafter"/>
</dbReference>
<evidence type="ECO:0000256" key="8">
    <source>
        <dbReference type="PIRSR" id="PIRSR500134-2"/>
    </source>
</evidence>
<dbReference type="Pfam" id="PF00984">
    <property type="entry name" value="UDPG_MGDP_dh"/>
    <property type="match status" value="1"/>
</dbReference>
<evidence type="ECO:0000256" key="2">
    <source>
        <dbReference type="ARBA" id="ARBA00006601"/>
    </source>
</evidence>
<dbReference type="InterPro" id="IPR014026">
    <property type="entry name" value="UDP-Glc/GDP-Man_DH_dimer"/>
</dbReference>
<dbReference type="Pfam" id="PF02889">
    <property type="entry name" value="Sec63"/>
    <property type="match status" value="1"/>
</dbReference>
<evidence type="ECO:0000256" key="3">
    <source>
        <dbReference type="ARBA" id="ARBA00012954"/>
    </source>
</evidence>
<dbReference type="GO" id="GO:0003979">
    <property type="term" value="F:UDP-glucose 6-dehydrogenase activity"/>
    <property type="evidence" value="ECO:0007669"/>
    <property type="project" value="UniProtKB-EC"/>
</dbReference>
<comment type="caution">
    <text evidence="12">The sequence shown here is derived from an EMBL/GenBank/DDBJ whole genome shotgun (WGS) entry which is preliminary data.</text>
</comment>
<feature type="binding site" evidence="9">
    <location>
        <position position="42"/>
    </location>
    <ligand>
        <name>NAD(+)</name>
        <dbReference type="ChEBI" id="CHEBI:57540"/>
    </ligand>
</feature>
<dbReference type="OrthoDB" id="5059218at2759"/>
<dbReference type="InterPro" id="IPR004179">
    <property type="entry name" value="Sec63-dom"/>
</dbReference>
<dbReference type="InterPro" id="IPR036220">
    <property type="entry name" value="UDP-Glc/GDP-Man_DH_C_sf"/>
</dbReference>
<feature type="compositionally biased region" description="Polar residues" evidence="10">
    <location>
        <begin position="742"/>
        <end position="752"/>
    </location>
</feature>
<dbReference type="SUPFAM" id="SSF48179">
    <property type="entry name" value="6-phosphogluconate dehydrogenase C-terminal domain-like"/>
    <property type="match status" value="1"/>
</dbReference>